<dbReference type="InterPro" id="IPR005502">
    <property type="entry name" value="Ribosyl_crysJ1"/>
</dbReference>
<reference evidence="2 3" key="2">
    <citation type="submission" date="2012-02" db="EMBL/GenBank/DDBJ databases">
        <title>Improved High-Quality Draft sequence of Eubacterium cellulosolvens 6.</title>
        <authorList>
            <consortium name="US DOE Joint Genome Institute"/>
            <person name="Lucas S."/>
            <person name="Han J."/>
            <person name="Lapidus A."/>
            <person name="Cheng J.-F."/>
            <person name="Goodwin L."/>
            <person name="Pitluck S."/>
            <person name="Peters L."/>
            <person name="Mikhailova N."/>
            <person name="Gu W."/>
            <person name="Detter J.C."/>
            <person name="Han C."/>
            <person name="Tapia R."/>
            <person name="Land M."/>
            <person name="Hauser L."/>
            <person name="Kyrpides N."/>
            <person name="Ivanova N."/>
            <person name="Pagani I."/>
            <person name="Johnson E."/>
            <person name="Mukhopadhyay B."/>
            <person name="Anderson I."/>
            <person name="Woyke T."/>
        </authorList>
    </citation>
    <scope>NUCLEOTIDE SEQUENCE [LARGE SCALE GENOMIC DNA]</scope>
    <source>
        <strain evidence="2 3">6</strain>
    </source>
</reference>
<dbReference type="Proteomes" id="UP000005753">
    <property type="component" value="Chromosome"/>
</dbReference>
<reference evidence="2 3" key="1">
    <citation type="submission" date="2010-08" db="EMBL/GenBank/DDBJ databases">
        <authorList>
            <consortium name="US DOE Joint Genome Institute (JGI-PGF)"/>
            <person name="Lucas S."/>
            <person name="Copeland A."/>
            <person name="Lapidus A."/>
            <person name="Cheng J.-F."/>
            <person name="Bruce D."/>
            <person name="Goodwin L."/>
            <person name="Pitluck S."/>
            <person name="Land M.L."/>
            <person name="Hauser L."/>
            <person name="Chang Y.-J."/>
            <person name="Anderson I.J."/>
            <person name="Johnson E."/>
            <person name="Mulhopadhyay B."/>
            <person name="Kyrpides N."/>
            <person name="Woyke T.J."/>
        </authorList>
    </citation>
    <scope>NUCLEOTIDE SEQUENCE [LARGE SCALE GENOMIC DNA]</scope>
    <source>
        <strain evidence="2 3">6</strain>
    </source>
</reference>
<keyword evidence="1" id="KW-0460">Magnesium</keyword>
<evidence type="ECO:0000313" key="2">
    <source>
        <dbReference type="EMBL" id="EIM58540.1"/>
    </source>
</evidence>
<name>I5AXL7_EUBC6</name>
<proteinExistence type="predicted"/>
<gene>
    <name evidence="2" type="ORF">EubceDRAFT1_2842</name>
</gene>
<feature type="binding site" evidence="1">
    <location>
        <position position="47"/>
    </location>
    <ligand>
        <name>Mg(2+)</name>
        <dbReference type="ChEBI" id="CHEBI:18420"/>
        <label>1</label>
    </ligand>
</feature>
<dbReference type="EMBL" id="CM001487">
    <property type="protein sequence ID" value="EIM58540.1"/>
    <property type="molecule type" value="Genomic_DNA"/>
</dbReference>
<feature type="binding site" evidence="1">
    <location>
        <position position="49"/>
    </location>
    <ligand>
        <name>Mg(2+)</name>
        <dbReference type="ChEBI" id="CHEBI:18420"/>
        <label>1</label>
    </ligand>
</feature>
<dbReference type="eggNOG" id="COG1397">
    <property type="taxonomic scope" value="Bacteria"/>
</dbReference>
<protein>
    <submittedName>
        <fullName evidence="2">ADP-ribosylglycohydrolase</fullName>
    </submittedName>
</protein>
<feature type="binding site" evidence="1">
    <location>
        <position position="231"/>
    </location>
    <ligand>
        <name>Mg(2+)</name>
        <dbReference type="ChEBI" id="CHEBI:18420"/>
        <label>1</label>
    </ligand>
</feature>
<dbReference type="InterPro" id="IPR050792">
    <property type="entry name" value="ADP-ribosylglycohydrolase"/>
</dbReference>
<feature type="binding site" evidence="1">
    <location>
        <position position="48"/>
    </location>
    <ligand>
        <name>Mg(2+)</name>
        <dbReference type="ChEBI" id="CHEBI:18420"/>
        <label>1</label>
    </ligand>
</feature>
<evidence type="ECO:0000313" key="3">
    <source>
        <dbReference type="Proteomes" id="UP000005753"/>
    </source>
</evidence>
<dbReference type="HOGENOM" id="CLU_024566_1_0_9"/>
<sequence length="288" mass="32303">MVLLVLLNGFDYMYGALLGDMIGVPYEFDRGNKSKNFEMFNDEVAFSDDSVMTIATAEALMEAGENANEETAKEELIMHMIAWGKQYPYAGYGARFINWFNNPVPYFSYGNGSAMRVSSVGWMYDSLERTREVARWTSKVSHDHPEGIKGAESVASAIYMARNGNTKGEIREYIISEFGYDLSRTCDEIRPAYRHVESCQETVPEAITAFLEGKDFEDVIRTAVSLGGDCDTLTCIAGSIAEAFYGVPDSMIAECRKRLDPEMIEVLDKFVQSQFLHKAGWKSVVHLP</sequence>
<dbReference type="SUPFAM" id="SSF101478">
    <property type="entry name" value="ADP-ribosylglycohydrolase"/>
    <property type="match status" value="1"/>
</dbReference>
<comment type="cofactor">
    <cofactor evidence="1">
        <name>Mg(2+)</name>
        <dbReference type="ChEBI" id="CHEBI:18420"/>
    </cofactor>
    <text evidence="1">Binds 2 magnesium ions per subunit.</text>
</comment>
<dbReference type="InterPro" id="IPR036705">
    <property type="entry name" value="Ribosyl_crysJ1_sf"/>
</dbReference>
<accession>I5AXL7</accession>
<dbReference type="PANTHER" id="PTHR16222">
    <property type="entry name" value="ADP-RIBOSYLGLYCOHYDROLASE"/>
    <property type="match status" value="1"/>
</dbReference>
<dbReference type="GO" id="GO:0016787">
    <property type="term" value="F:hydrolase activity"/>
    <property type="evidence" value="ECO:0007669"/>
    <property type="project" value="UniProtKB-KW"/>
</dbReference>
<dbReference type="Pfam" id="PF03747">
    <property type="entry name" value="ADP_ribosyl_GH"/>
    <property type="match status" value="1"/>
</dbReference>
<feature type="binding site" evidence="1">
    <location>
        <position position="232"/>
    </location>
    <ligand>
        <name>Mg(2+)</name>
        <dbReference type="ChEBI" id="CHEBI:18420"/>
        <label>1</label>
    </ligand>
</feature>
<keyword evidence="3" id="KW-1185">Reference proteome</keyword>
<keyword evidence="1" id="KW-0479">Metal-binding</keyword>
<dbReference type="PANTHER" id="PTHR16222:SF12">
    <property type="entry name" value="ADP-RIBOSYLGLYCOHYDROLASE-RELATED"/>
    <property type="match status" value="1"/>
</dbReference>
<keyword evidence="2" id="KW-0378">Hydrolase</keyword>
<dbReference type="Gene3D" id="1.10.4080.10">
    <property type="entry name" value="ADP-ribosylation/Crystallin J1"/>
    <property type="match status" value="1"/>
</dbReference>
<dbReference type="GO" id="GO:0046872">
    <property type="term" value="F:metal ion binding"/>
    <property type="evidence" value="ECO:0007669"/>
    <property type="project" value="UniProtKB-KW"/>
</dbReference>
<dbReference type="AlphaFoldDB" id="I5AXL7"/>
<evidence type="ECO:0000256" key="1">
    <source>
        <dbReference type="PIRSR" id="PIRSR605502-1"/>
    </source>
</evidence>
<organism evidence="2 3">
    <name type="scientific">Eubacterium cellulosolvens (strain ATCC 43171 / JCM 9499 / 6)</name>
    <name type="common">Cillobacterium cellulosolvens</name>
    <dbReference type="NCBI Taxonomy" id="633697"/>
    <lineage>
        <taxon>Bacteria</taxon>
        <taxon>Bacillati</taxon>
        <taxon>Bacillota</taxon>
        <taxon>Clostridia</taxon>
        <taxon>Eubacteriales</taxon>
        <taxon>Eubacteriaceae</taxon>
        <taxon>Eubacterium</taxon>
    </lineage>
</organism>
<dbReference type="STRING" id="633697.EubceDRAFT1_2842"/>
<feature type="binding site" evidence="1">
    <location>
        <position position="229"/>
    </location>
    <ligand>
        <name>Mg(2+)</name>
        <dbReference type="ChEBI" id="CHEBI:18420"/>
        <label>1</label>
    </ligand>
</feature>